<reference evidence="7 8" key="1">
    <citation type="submission" date="2018-05" db="EMBL/GenBank/DDBJ databases">
        <title>Genomic Encyclopedia of Type Strains, Phase IV (KMG-IV): sequencing the most valuable type-strain genomes for metagenomic binning, comparative biology and taxonomic classification.</title>
        <authorList>
            <person name="Goeker M."/>
        </authorList>
    </citation>
    <scope>NUCLEOTIDE SEQUENCE [LARGE SCALE GENOMIC DNA]</scope>
    <source>
        <strain evidence="7 8">DSM 25350</strain>
    </source>
</reference>
<feature type="domain" description="O-antigen ligase-related" evidence="6">
    <location>
        <begin position="213"/>
        <end position="347"/>
    </location>
</feature>
<organism evidence="7 8">
    <name type="scientific">Pleionea mediterranea</name>
    <dbReference type="NCBI Taxonomy" id="523701"/>
    <lineage>
        <taxon>Bacteria</taxon>
        <taxon>Pseudomonadati</taxon>
        <taxon>Pseudomonadota</taxon>
        <taxon>Gammaproteobacteria</taxon>
        <taxon>Oceanospirillales</taxon>
        <taxon>Pleioneaceae</taxon>
        <taxon>Pleionea</taxon>
    </lineage>
</organism>
<evidence type="ECO:0000256" key="3">
    <source>
        <dbReference type="ARBA" id="ARBA00022989"/>
    </source>
</evidence>
<feature type="transmembrane region" description="Helical" evidence="5">
    <location>
        <begin position="132"/>
        <end position="155"/>
    </location>
</feature>
<feature type="transmembrane region" description="Helical" evidence="5">
    <location>
        <begin position="248"/>
        <end position="263"/>
    </location>
</feature>
<keyword evidence="7" id="KW-0436">Ligase</keyword>
<sequence>MFIEQQYLTNDKFSLKKIVNTYFSLPLSFIVLTIYFLFEYVRPQSIYAGLTGFPWSQSIFILLGLLWITSHSKEIKNNNGLVVVFLLFFVCIASSIFSYYTDHSFERLKVIVNWTFLFLFFIRLVDNKYKYFIFLCLFLLFSFKMSQHAAISWAARGFSFERWGIAGTPGWFGNAADLGAQMLIFFPLSLAFVLAFKKYMRPWQLAIASLMPLTGLLAIVATGQRGTLVGLAGASLITVLLQKKSFKMILLIAVIGLAIYQLLPDEFIARFYTIGSDTTSVSRLTYWARGIEFWQENPLLGIGYENWVPYYSSRFPGESLRGPIQEVAHSTPITVLAELGSIGFIIYYYFVFKIYKTCYQLQNNTDSYQVKFLALGLGFGLVAFNIASCFISVAYYPFIWVQAMLVFALKHVYDANLEKAS</sequence>
<dbReference type="InterPro" id="IPR051533">
    <property type="entry name" value="WaaL-like"/>
</dbReference>
<feature type="transmembrane region" description="Helical" evidence="5">
    <location>
        <begin position="175"/>
        <end position="196"/>
    </location>
</feature>
<feature type="transmembrane region" description="Helical" evidence="5">
    <location>
        <begin position="333"/>
        <end position="351"/>
    </location>
</feature>
<protein>
    <submittedName>
        <fullName evidence="7">O-antigen ligase</fullName>
    </submittedName>
</protein>
<dbReference type="RefSeq" id="WP_170115110.1">
    <property type="nucleotide sequence ID" value="NZ_QGGU01000002.1"/>
</dbReference>
<keyword evidence="8" id="KW-1185">Reference proteome</keyword>
<dbReference type="GO" id="GO:0016020">
    <property type="term" value="C:membrane"/>
    <property type="evidence" value="ECO:0007669"/>
    <property type="project" value="UniProtKB-SubCell"/>
</dbReference>
<feature type="transmembrane region" description="Helical" evidence="5">
    <location>
        <begin position="44"/>
        <end position="68"/>
    </location>
</feature>
<evidence type="ECO:0000256" key="5">
    <source>
        <dbReference type="SAM" id="Phobius"/>
    </source>
</evidence>
<evidence type="ECO:0000256" key="2">
    <source>
        <dbReference type="ARBA" id="ARBA00022692"/>
    </source>
</evidence>
<dbReference type="GO" id="GO:0016874">
    <property type="term" value="F:ligase activity"/>
    <property type="evidence" value="ECO:0007669"/>
    <property type="project" value="UniProtKB-KW"/>
</dbReference>
<dbReference type="InterPro" id="IPR007016">
    <property type="entry name" value="O-antigen_ligase-rel_domated"/>
</dbReference>
<dbReference type="AlphaFoldDB" id="A0A316FZ68"/>
<dbReference type="PANTHER" id="PTHR37422">
    <property type="entry name" value="TEICHURONIC ACID BIOSYNTHESIS PROTEIN TUAE"/>
    <property type="match status" value="1"/>
</dbReference>
<feature type="transmembrane region" description="Helical" evidence="5">
    <location>
        <begin position="226"/>
        <end position="241"/>
    </location>
</feature>
<feature type="transmembrane region" description="Helical" evidence="5">
    <location>
        <begin position="372"/>
        <end position="396"/>
    </location>
</feature>
<evidence type="ECO:0000313" key="8">
    <source>
        <dbReference type="Proteomes" id="UP000245790"/>
    </source>
</evidence>
<keyword evidence="3 5" id="KW-1133">Transmembrane helix</keyword>
<name>A0A316FZ68_9GAMM</name>
<dbReference type="Pfam" id="PF04932">
    <property type="entry name" value="Wzy_C"/>
    <property type="match status" value="1"/>
</dbReference>
<accession>A0A316FZ68</accession>
<dbReference type="Proteomes" id="UP000245790">
    <property type="component" value="Unassembled WGS sequence"/>
</dbReference>
<keyword evidence="4 5" id="KW-0472">Membrane</keyword>
<evidence type="ECO:0000259" key="6">
    <source>
        <dbReference type="Pfam" id="PF04932"/>
    </source>
</evidence>
<evidence type="ECO:0000256" key="1">
    <source>
        <dbReference type="ARBA" id="ARBA00004141"/>
    </source>
</evidence>
<evidence type="ECO:0000256" key="4">
    <source>
        <dbReference type="ARBA" id="ARBA00023136"/>
    </source>
</evidence>
<comment type="caution">
    <text evidence="7">The sequence shown here is derived from an EMBL/GenBank/DDBJ whole genome shotgun (WGS) entry which is preliminary data.</text>
</comment>
<dbReference type="PANTHER" id="PTHR37422:SF13">
    <property type="entry name" value="LIPOPOLYSACCHARIDE BIOSYNTHESIS PROTEIN PA4999-RELATED"/>
    <property type="match status" value="1"/>
</dbReference>
<evidence type="ECO:0000313" key="7">
    <source>
        <dbReference type="EMBL" id="PWK53713.1"/>
    </source>
</evidence>
<feature type="transmembrane region" description="Helical" evidence="5">
    <location>
        <begin position="80"/>
        <end position="101"/>
    </location>
</feature>
<keyword evidence="2 5" id="KW-0812">Transmembrane</keyword>
<proteinExistence type="predicted"/>
<comment type="subcellular location">
    <subcellularLocation>
        <location evidence="1">Membrane</location>
        <topology evidence="1">Multi-pass membrane protein</topology>
    </subcellularLocation>
</comment>
<dbReference type="EMBL" id="QGGU01000002">
    <property type="protein sequence ID" value="PWK53713.1"/>
    <property type="molecule type" value="Genomic_DNA"/>
</dbReference>
<feature type="transmembrane region" description="Helical" evidence="5">
    <location>
        <begin position="21"/>
        <end position="38"/>
    </location>
</feature>
<feature type="transmembrane region" description="Helical" evidence="5">
    <location>
        <begin position="203"/>
        <end position="220"/>
    </location>
</feature>
<feature type="transmembrane region" description="Helical" evidence="5">
    <location>
        <begin position="107"/>
        <end position="125"/>
    </location>
</feature>
<gene>
    <name evidence="7" type="ORF">C8D97_102101</name>
</gene>